<sequence>MIQRCPCIDKGGSPLDSTLHSFRALFINISGQFCGLRTSCFSPEHLVSWDCSLGFSSEHLVSIRMGTAILLSYS</sequence>
<gene>
    <name evidence="1" type="ORF">RchiOBHm_Chr5g0066011</name>
</gene>
<dbReference type="AlphaFoldDB" id="A0A2P6QJ29"/>
<dbReference type="EMBL" id="PDCK01000043">
    <property type="protein sequence ID" value="PRQ34181.1"/>
    <property type="molecule type" value="Genomic_DNA"/>
</dbReference>
<evidence type="ECO:0000313" key="2">
    <source>
        <dbReference type="Proteomes" id="UP000238479"/>
    </source>
</evidence>
<dbReference type="Gramene" id="PRQ34181">
    <property type="protein sequence ID" value="PRQ34181"/>
    <property type="gene ID" value="RchiOBHm_Chr5g0066011"/>
</dbReference>
<proteinExistence type="predicted"/>
<organism evidence="1 2">
    <name type="scientific">Rosa chinensis</name>
    <name type="common">China rose</name>
    <dbReference type="NCBI Taxonomy" id="74649"/>
    <lineage>
        <taxon>Eukaryota</taxon>
        <taxon>Viridiplantae</taxon>
        <taxon>Streptophyta</taxon>
        <taxon>Embryophyta</taxon>
        <taxon>Tracheophyta</taxon>
        <taxon>Spermatophyta</taxon>
        <taxon>Magnoliopsida</taxon>
        <taxon>eudicotyledons</taxon>
        <taxon>Gunneridae</taxon>
        <taxon>Pentapetalae</taxon>
        <taxon>rosids</taxon>
        <taxon>fabids</taxon>
        <taxon>Rosales</taxon>
        <taxon>Rosaceae</taxon>
        <taxon>Rosoideae</taxon>
        <taxon>Rosoideae incertae sedis</taxon>
        <taxon>Rosa</taxon>
    </lineage>
</organism>
<evidence type="ECO:0000313" key="1">
    <source>
        <dbReference type="EMBL" id="PRQ34181.1"/>
    </source>
</evidence>
<name>A0A2P6QJ29_ROSCH</name>
<reference evidence="1 2" key="1">
    <citation type="journal article" date="2018" name="Nat. Genet.">
        <title>The Rosa genome provides new insights in the design of modern roses.</title>
        <authorList>
            <person name="Bendahmane M."/>
        </authorList>
    </citation>
    <scope>NUCLEOTIDE SEQUENCE [LARGE SCALE GENOMIC DNA]</scope>
    <source>
        <strain evidence="2">cv. Old Blush</strain>
    </source>
</reference>
<comment type="caution">
    <text evidence="1">The sequence shown here is derived from an EMBL/GenBank/DDBJ whole genome shotgun (WGS) entry which is preliminary data.</text>
</comment>
<dbReference type="Proteomes" id="UP000238479">
    <property type="component" value="Chromosome 5"/>
</dbReference>
<accession>A0A2P6QJ29</accession>
<keyword evidence="2" id="KW-1185">Reference proteome</keyword>
<protein>
    <submittedName>
        <fullName evidence="1">Uncharacterized protein</fullName>
    </submittedName>
</protein>